<feature type="non-terminal residue" evidence="7">
    <location>
        <position position="430"/>
    </location>
</feature>
<dbReference type="Pfam" id="PF00150">
    <property type="entry name" value="Cellulase"/>
    <property type="match status" value="1"/>
</dbReference>
<dbReference type="PANTHER" id="PTHR34142:SF1">
    <property type="entry name" value="GLYCOSIDE HYDROLASE FAMILY 5 DOMAIN-CONTAINING PROTEIN"/>
    <property type="match status" value="1"/>
</dbReference>
<feature type="region of interest" description="Disordered" evidence="5">
    <location>
        <begin position="1"/>
        <end position="59"/>
    </location>
</feature>
<comment type="caution">
    <text evidence="7">The sequence shown here is derived from an EMBL/GenBank/DDBJ whole genome shotgun (WGS) entry which is preliminary data.</text>
</comment>
<evidence type="ECO:0000313" key="7">
    <source>
        <dbReference type="EMBL" id="CAK0827234.1"/>
    </source>
</evidence>
<sequence>MHAAVGSSSGGRAEQQQLQCRSLPSRLRPRPWPRPRPRPCPFTAGSGRRAPPSSTSLGSPYASGACPSIHWSQWEHGRQFYNGDAVRWLVSDWGVQVVRAAMGIEGSGGYLTSPGLQIRRVEAIVDAAVELGVYVIVDWHDHRAEDHAEEAAAFFEAAARRYKGVPNVLFETYNEPELEQDWGRVIKPYHERMVGVIRAHNDNLIIMGSRCWCQCVDEAAEDPVAGDNLAYSLHFYAGSEAHRENLRTRARTAIAHGVALFATEWGVCSPVEQDEKDFEESQRWLTFFAENGISDVNWALSDKEEGCAALVPGASPTGGWGAPELTEAGAFIRKTLRASAGVADGCESLCGLTRTGHLGCSERHSEGFCEGSYSAIGEGEYAVCTWAGGRCQEAQPAHACADVASACSALPPALLAAGPALAAPAHAASK</sequence>
<evidence type="ECO:0000259" key="6">
    <source>
        <dbReference type="Pfam" id="PF00150"/>
    </source>
</evidence>
<organism evidence="7 8">
    <name type="scientific">Prorocentrum cordatum</name>
    <dbReference type="NCBI Taxonomy" id="2364126"/>
    <lineage>
        <taxon>Eukaryota</taxon>
        <taxon>Sar</taxon>
        <taxon>Alveolata</taxon>
        <taxon>Dinophyceae</taxon>
        <taxon>Prorocentrales</taxon>
        <taxon>Prorocentraceae</taxon>
        <taxon>Prorocentrum</taxon>
    </lineage>
</organism>
<gene>
    <name evidence="7" type="ORF">PCOR1329_LOCUS26830</name>
</gene>
<keyword evidence="8" id="KW-1185">Reference proteome</keyword>
<dbReference type="Gene3D" id="3.20.20.80">
    <property type="entry name" value="Glycosidases"/>
    <property type="match status" value="1"/>
</dbReference>
<proteinExistence type="inferred from homology"/>
<feature type="compositionally biased region" description="Basic residues" evidence="5">
    <location>
        <begin position="27"/>
        <end position="37"/>
    </location>
</feature>
<dbReference type="InterPro" id="IPR001547">
    <property type="entry name" value="Glyco_hydro_5"/>
</dbReference>
<keyword evidence="2 4" id="KW-0378">Hydrolase</keyword>
<dbReference type="InterPro" id="IPR017853">
    <property type="entry name" value="GH"/>
</dbReference>
<evidence type="ECO:0000313" key="8">
    <source>
        <dbReference type="Proteomes" id="UP001189429"/>
    </source>
</evidence>
<comment type="similarity">
    <text evidence="1 4">Belongs to the glycosyl hydrolase 5 (cellulase A) family.</text>
</comment>
<evidence type="ECO:0000256" key="3">
    <source>
        <dbReference type="ARBA" id="ARBA00023295"/>
    </source>
</evidence>
<evidence type="ECO:0000256" key="1">
    <source>
        <dbReference type="ARBA" id="ARBA00005641"/>
    </source>
</evidence>
<reference evidence="7" key="1">
    <citation type="submission" date="2023-10" db="EMBL/GenBank/DDBJ databases">
        <authorList>
            <person name="Chen Y."/>
            <person name="Shah S."/>
            <person name="Dougan E. K."/>
            <person name="Thang M."/>
            <person name="Chan C."/>
        </authorList>
    </citation>
    <scope>NUCLEOTIDE SEQUENCE [LARGE SCALE GENOMIC DNA]</scope>
</reference>
<evidence type="ECO:0000256" key="4">
    <source>
        <dbReference type="RuleBase" id="RU361153"/>
    </source>
</evidence>
<dbReference type="PANTHER" id="PTHR34142">
    <property type="entry name" value="ENDO-BETA-1,4-GLUCANASE A"/>
    <property type="match status" value="1"/>
</dbReference>
<evidence type="ECO:0000256" key="2">
    <source>
        <dbReference type="ARBA" id="ARBA00022801"/>
    </source>
</evidence>
<dbReference type="Proteomes" id="UP001189429">
    <property type="component" value="Unassembled WGS sequence"/>
</dbReference>
<protein>
    <recommendedName>
        <fullName evidence="6">Glycoside hydrolase family 5 domain-containing protein</fullName>
    </recommendedName>
</protein>
<keyword evidence="3 4" id="KW-0326">Glycosidase</keyword>
<name>A0ABN9S6A5_9DINO</name>
<feature type="domain" description="Glycoside hydrolase family 5" evidence="6">
    <location>
        <begin position="77"/>
        <end position="303"/>
    </location>
</feature>
<dbReference type="SUPFAM" id="SSF51445">
    <property type="entry name" value="(Trans)glycosidases"/>
    <property type="match status" value="1"/>
</dbReference>
<dbReference type="EMBL" id="CAUYUJ010009606">
    <property type="protein sequence ID" value="CAK0827234.1"/>
    <property type="molecule type" value="Genomic_DNA"/>
</dbReference>
<accession>A0ABN9S6A5</accession>
<evidence type="ECO:0000256" key="5">
    <source>
        <dbReference type="SAM" id="MobiDB-lite"/>
    </source>
</evidence>